<dbReference type="CDD" id="cd03814">
    <property type="entry name" value="GT4-like"/>
    <property type="match status" value="1"/>
</dbReference>
<dbReference type="RefSeq" id="WP_054207199.1">
    <property type="nucleotide sequence ID" value="NZ_LGSZ01000009.1"/>
</dbReference>
<keyword evidence="2" id="KW-0808">Transferase</keyword>
<keyword evidence="3" id="KW-1185">Reference proteome</keyword>
<dbReference type="InterPro" id="IPR050194">
    <property type="entry name" value="Glycosyltransferase_grp1"/>
</dbReference>
<dbReference type="PANTHER" id="PTHR45947:SF3">
    <property type="entry name" value="SULFOQUINOVOSYL TRANSFERASE SQD2"/>
    <property type="match status" value="1"/>
</dbReference>
<organism evidence="2 3">
    <name type="scientific">Bosea vaviloviae</name>
    <dbReference type="NCBI Taxonomy" id="1526658"/>
    <lineage>
        <taxon>Bacteria</taxon>
        <taxon>Pseudomonadati</taxon>
        <taxon>Pseudomonadota</taxon>
        <taxon>Alphaproteobacteria</taxon>
        <taxon>Hyphomicrobiales</taxon>
        <taxon>Boseaceae</taxon>
        <taxon>Bosea</taxon>
    </lineage>
</organism>
<dbReference type="OrthoDB" id="9802525at2"/>
<proteinExistence type="predicted"/>
<keyword evidence="2" id="KW-0328">Glycosyltransferase</keyword>
<dbReference type="Gene3D" id="3.40.50.2000">
    <property type="entry name" value="Glycogen Phosphorylase B"/>
    <property type="match status" value="2"/>
</dbReference>
<accession>A0A0N1FHU3</accession>
<evidence type="ECO:0000313" key="2">
    <source>
        <dbReference type="EMBL" id="KPH82988.1"/>
    </source>
</evidence>
<dbReference type="PANTHER" id="PTHR45947">
    <property type="entry name" value="SULFOQUINOVOSYL TRANSFERASE SQD2"/>
    <property type="match status" value="1"/>
</dbReference>
<dbReference type="EMBL" id="LGSZ01000009">
    <property type="protein sequence ID" value="KPH82988.1"/>
    <property type="molecule type" value="Genomic_DNA"/>
</dbReference>
<comment type="caution">
    <text evidence="2">The sequence shown here is derived from an EMBL/GenBank/DDBJ whole genome shotgun (WGS) entry which is preliminary data.</text>
</comment>
<feature type="domain" description="Glycosyltransferase subfamily 4-like N-terminal" evidence="1">
    <location>
        <begin position="14"/>
        <end position="165"/>
    </location>
</feature>
<dbReference type="Pfam" id="PF13692">
    <property type="entry name" value="Glyco_trans_1_4"/>
    <property type="match status" value="1"/>
</dbReference>
<protein>
    <submittedName>
        <fullName evidence="2">GDP-mannose-dependent alpha-mannosyltransferase</fullName>
    </submittedName>
</protein>
<dbReference type="InterPro" id="IPR028098">
    <property type="entry name" value="Glyco_trans_4-like_N"/>
</dbReference>
<evidence type="ECO:0000259" key="1">
    <source>
        <dbReference type="Pfam" id="PF13439"/>
    </source>
</evidence>
<name>A0A0N1FHU3_9HYPH</name>
<gene>
    <name evidence="2" type="ORF">AE618_01095</name>
</gene>
<dbReference type="Proteomes" id="UP000037822">
    <property type="component" value="Unassembled WGS sequence"/>
</dbReference>
<dbReference type="SUPFAM" id="SSF53756">
    <property type="entry name" value="UDP-Glycosyltransferase/glycogen phosphorylase"/>
    <property type="match status" value="1"/>
</dbReference>
<evidence type="ECO:0000313" key="3">
    <source>
        <dbReference type="Proteomes" id="UP000037822"/>
    </source>
</evidence>
<dbReference type="Pfam" id="PF13439">
    <property type="entry name" value="Glyco_transf_4"/>
    <property type="match status" value="1"/>
</dbReference>
<dbReference type="GO" id="GO:0016757">
    <property type="term" value="F:glycosyltransferase activity"/>
    <property type="evidence" value="ECO:0007669"/>
    <property type="project" value="UniProtKB-KW"/>
</dbReference>
<dbReference type="AlphaFoldDB" id="A0A0N1FHU3"/>
<reference evidence="2 3" key="1">
    <citation type="submission" date="2015-07" db="EMBL/GenBank/DDBJ databases">
        <title>Whole genome sequencing of Bosea vaviloviae isolated from cave pool.</title>
        <authorList>
            <person name="Tan N.E.H."/>
            <person name="Lee Y.P."/>
            <person name="Gan H.M."/>
            <person name="Barton H."/>
            <person name="Savka M.A."/>
        </authorList>
    </citation>
    <scope>NUCLEOTIDE SEQUENCE [LARGE SCALE GENOMIC DNA]</scope>
    <source>
        <strain evidence="2 3">SD260</strain>
    </source>
</reference>
<sequence>MRVMIATDAWRPQINGVVRSLERMAEAGPEFGVTPKMLTPEGFRQIGLPSYPDIRIALATRRALAKRIEDFGPDHIHIATEGPIGWLTRAVCLAQKRPFTTSYHTRFPQYVAARWPIPESWSYRFLRRFHGPAAAVMVSTASVETELRQHGFEKIVRWGRGVDLSLFHPRLQSVLDLPRPIFLSVGRVAVEKNLEAFLSLRLPGSKVVVGDGPARADLQRAYPDATFLGTREGEDLAAIYASSDVFVFPSLTDTFGIVLLEAAASGLPVAAFPVQGPSDVFAGSGAAVLNEDLRSAALQALRIPKETCLELAASHSWQRSAAQFYGHIRQVVSEHAGRIPRNGAAVAPASGVTAFASARVSEELGPQRLTA</sequence>